<feature type="compositionally biased region" description="Basic and acidic residues" evidence="1">
    <location>
        <begin position="1568"/>
        <end position="1580"/>
    </location>
</feature>
<evidence type="ECO:0000313" key="2">
    <source>
        <dbReference type="EMBL" id="KAJ8047148.1"/>
    </source>
</evidence>
<feature type="compositionally biased region" description="Polar residues" evidence="1">
    <location>
        <begin position="1770"/>
        <end position="1802"/>
    </location>
</feature>
<feature type="compositionally biased region" description="Low complexity" evidence="1">
    <location>
        <begin position="2212"/>
        <end position="2228"/>
    </location>
</feature>
<feature type="compositionally biased region" description="Polar residues" evidence="1">
    <location>
        <begin position="1844"/>
        <end position="1857"/>
    </location>
</feature>
<feature type="compositionally biased region" description="Polar residues" evidence="1">
    <location>
        <begin position="411"/>
        <end position="426"/>
    </location>
</feature>
<feature type="compositionally biased region" description="Basic and acidic residues" evidence="1">
    <location>
        <begin position="32"/>
        <end position="43"/>
    </location>
</feature>
<feature type="compositionally biased region" description="Basic and acidic residues" evidence="1">
    <location>
        <begin position="1423"/>
        <end position="1486"/>
    </location>
</feature>
<feature type="compositionally biased region" description="Basic and acidic residues" evidence="1">
    <location>
        <begin position="1359"/>
        <end position="1374"/>
    </location>
</feature>
<feature type="region of interest" description="Disordered" evidence="1">
    <location>
        <begin position="1423"/>
        <end position="1548"/>
    </location>
</feature>
<keyword evidence="3" id="KW-1185">Reference proteome</keyword>
<dbReference type="Proteomes" id="UP001152320">
    <property type="component" value="Chromosome 2"/>
</dbReference>
<gene>
    <name evidence="2" type="ORF">HOLleu_06062</name>
</gene>
<feature type="region of interest" description="Disordered" evidence="1">
    <location>
        <begin position="2078"/>
        <end position="2241"/>
    </location>
</feature>
<dbReference type="EMBL" id="JAIZAY010000002">
    <property type="protein sequence ID" value="KAJ8047148.1"/>
    <property type="molecule type" value="Genomic_DNA"/>
</dbReference>
<feature type="region of interest" description="Disordered" evidence="1">
    <location>
        <begin position="32"/>
        <end position="53"/>
    </location>
</feature>
<feature type="compositionally biased region" description="Low complexity" evidence="1">
    <location>
        <begin position="2116"/>
        <end position="2138"/>
    </location>
</feature>
<feature type="region of interest" description="Disordered" evidence="1">
    <location>
        <begin position="812"/>
        <end position="854"/>
    </location>
</feature>
<feature type="compositionally biased region" description="Polar residues" evidence="1">
    <location>
        <begin position="2139"/>
        <end position="2153"/>
    </location>
</feature>
<feature type="region of interest" description="Disordered" evidence="1">
    <location>
        <begin position="1354"/>
        <end position="1411"/>
    </location>
</feature>
<evidence type="ECO:0000256" key="1">
    <source>
        <dbReference type="SAM" id="MobiDB-lite"/>
    </source>
</evidence>
<feature type="compositionally biased region" description="Basic and acidic residues" evidence="1">
    <location>
        <begin position="2104"/>
        <end position="2113"/>
    </location>
</feature>
<feature type="compositionally biased region" description="Basic and acidic residues" evidence="1">
    <location>
        <begin position="1755"/>
        <end position="1768"/>
    </location>
</feature>
<feature type="region of interest" description="Disordered" evidence="1">
    <location>
        <begin position="1625"/>
        <end position="1710"/>
    </location>
</feature>
<feature type="region of interest" description="Disordered" evidence="1">
    <location>
        <begin position="1873"/>
        <end position="1896"/>
    </location>
</feature>
<name>A0A9Q1CKY0_HOLLE</name>
<feature type="compositionally biased region" description="Basic and acidic residues" evidence="1">
    <location>
        <begin position="871"/>
        <end position="884"/>
    </location>
</feature>
<feature type="compositionally biased region" description="Basic and acidic residues" evidence="1">
    <location>
        <begin position="1387"/>
        <end position="1411"/>
    </location>
</feature>
<accession>A0A9Q1CKY0</accession>
<feature type="region of interest" description="Disordered" evidence="1">
    <location>
        <begin position="262"/>
        <end position="286"/>
    </location>
</feature>
<feature type="region of interest" description="Disordered" evidence="1">
    <location>
        <begin position="562"/>
        <end position="585"/>
    </location>
</feature>
<sequence>MDILQLNFLVMARKMKKMIFLVIRTETDKLGEVQTEQERDDRISGPPGEIMTGDKLDKEATVENKSKQGGIVGYSESATSSEIDKQVEYAVESRNLSHLSKGPVVAGGSIGELILPFRKSQLDQCKKEPESEVVTEGGLEGECSIPSCERNDTILSRCEAENEDQCATVLSTLAQKLVTDGHENRNVDFDSAELGDTDSKWKVDDDDKTVIYEGDEGEEDELNVSTPEIMKMLDEELAGHQNVTCQEKQGNLQKENDERELRGVLGGDNDGDSESSKGQPTKLKTAQWQRKSFLTLNDFEVEKVSSTSEGEDGFTVEKQINTCDSVIEQKQEHRGLAGKTMQEPMELDVGNVDGSTAGTPADKRVVPLMDTGSPSEIGKVRACDINVGKEQQDRGKVQTNQEEQHQDRITRQNLPSGITSQGNNLRYSCPPGARSSPSGPSTRTELNELVNGLRSEIKRKLKEHTQKVVRGLIKIQGLKYGQESTNLDGSSVCWREVIQIKKERRKKMKLKRIKNRLKGQRKGQRRTTESQATLRCLDDLASKLSKCSIDHKVGGTMEWVSSPTKSMEMSPMKTHSPLMGNAKPRCGLSPRTLPFKKDFTASMCQRNVFGSFSPKGGVNSSPVSSPWRFTLLKSGNDSQGYQVSKQKAKANYVLKEATFICLSKDNKEEYAKKRDSDIKKATLPSGYPKTSDAPVVPLAPSVEEVKCSVPQRENSISSEQFPSPLAKQNLPSMFGRQMNLTSDMQQRMGLNLPFCVPRHPLFLQTYWTVSYLRPFLVPTVNYQMMPPNPLLSLQRQVASLAFNQPNLLSVHKTAVPPESKPPESKPSQEVHSKPFSDKHDSSQPQSSAGRVSPDCVASSSVAFDATGPADVTDRTIKGQVEVETKPITSRPSSLGGCQEKLRNEGRMDVDKQVDNTHLPHELSTFVADSSSYENHCLITQSQQAQNCNTEFQQSSSMPLEEEKKLSECPLEHVIKESGSLGNGEMVAIEVIDDTSLGGNEEVSDVEISSELCQVDSEKDGRRRCERDGDLPDSVSREIQKVTSEIKEDVIYISSDDASGIDAIVPDDTRAKCDNKINISSSDSARKVEVGKKHKHDEKGKAYSVEEVVVPDGNGVVPVETLVELHKSEVVSCETAPSSPKMESFEIKYETNEYKNMIIDNRNVTMDSLYKSDEDVTTLTENAVVPDRNIGIPDVDVAIPDARGVEKSDKGAVPITGNVSLDTGEEMKQGEEGTGEKKVTSKEDKLLCENNGDIVLDDIMEGDEDDLLLSSGEHSANFDKVKDAVDLLAADDDALSVGDDISVDNFKDIEEDSMEVSSEVTRNNLSGVSFCKGNSLSSSLQSNSLPQSSNANELHLVKTQPDRDGVVELDRSKPDPKKKKKIRQNKSSMKEKPIPSHLKNVKDQHEYSKSERCKAAIEGGLEVKWKDRKSPEKKPGKVRKLSGEREAAKLKNPDRDSRLHGKGRVKEGSIKHSRKKDERSPRKERLVTSHQKSPVKKSNRVVKIVHTSPTSKDVHSPKRYKTTSKRISTVPEEQAQKGVIDSSSPNAKRTKLSFLPDCNLMGFQIPKLSSKEKDQASKEQTPKSASVKPLGGSSQIATLDPEKKTVKINLKHAVVELHRLKLDLKSKKKSGQKDLTQDQRRVNLSKAKEAPLLGKIRLKDGKEALTTKSRHSRGRDSSIGKSSNANQQNERSKIGKVTRDNEEHISSSLSQKLSKNLLKRLGKKHHMNEEAGPLLKEMSPQKSKSSSKRRTVTVSEPEKRKHVPIDIKSKLGQSSNSSLDNHNYRDTTLTASHSKSANSVSESNVEDVKLPSGQLNNDFSSDDSTPRTPARKFWRTYESKMSPAKDTTSPLGQIGTPSTSDIWRVVDEVFPSPGITQGCPSMRLGQQGKAKDSKADPDKVCEESKVKPAFSSSLDGQPIPTICSSQASSLGYSESGYADVVEQSKCDYPAPTNSSETGRESPNVQLLTETRHVVSSKNHGSHPPSEISLALQGSCAVNSVGDAYIASRDGMLGGDVSTVTQQQDISRKPSNEVGQTTSTESYDKGLPIQTIGSSCGVPLLQSRGDSHVATSEAKGLHGYKEADKTHPPTPHPPMSSAGDGSVQDKSLEEKKEKIIVSQDQGSSQILSSSSHQAKSLGQSKASLKTGQVNLSQSRGDCHAATSEAKRFSGHMETDKICSPTPHPPMSSSGDRSVPAKLEEKKVKTGVPKEEGTNKSLSSSSKANSSGQNKTSLKSKPSKGAKRFHPYIPRRIKSINLVHCKTLVVPRLEELMWNHTFISPKLKQTVPPEDIFSTPRADPGRFSSIGQLHHQEKTLKNADEVEPKAMPGMVTDAKKKRVKTLDASLLKMAAATDDVQKLLELDEMVYSLKNETEPSRPLRAHSSVRYHPYM</sequence>
<feature type="compositionally biased region" description="Basic and acidic residues" evidence="1">
    <location>
        <begin position="1689"/>
        <end position="1704"/>
    </location>
</feature>
<feature type="region of interest" description="Disordered" evidence="1">
    <location>
        <begin position="866"/>
        <end position="897"/>
    </location>
</feature>
<feature type="compositionally biased region" description="Basic and acidic residues" evidence="1">
    <location>
        <begin position="2162"/>
        <end position="2174"/>
    </location>
</feature>
<feature type="compositionally biased region" description="Polar residues" evidence="1">
    <location>
        <begin position="1812"/>
        <end position="1826"/>
    </location>
</feature>
<feature type="region of interest" description="Disordered" evidence="1">
    <location>
        <begin position="354"/>
        <end position="373"/>
    </location>
</feature>
<feature type="compositionally biased region" description="Basic and acidic residues" evidence="1">
    <location>
        <begin position="1625"/>
        <end position="1648"/>
    </location>
</feature>
<feature type="region of interest" description="Disordered" evidence="1">
    <location>
        <begin position="2014"/>
        <end position="2047"/>
    </location>
</feature>
<feature type="compositionally biased region" description="Basic and acidic residues" evidence="1">
    <location>
        <begin position="390"/>
        <end position="410"/>
    </location>
</feature>
<organism evidence="2 3">
    <name type="scientific">Holothuria leucospilota</name>
    <name type="common">Black long sea cucumber</name>
    <name type="synonym">Mertensiothuria leucospilota</name>
    <dbReference type="NCBI Taxonomy" id="206669"/>
    <lineage>
        <taxon>Eukaryota</taxon>
        <taxon>Metazoa</taxon>
        <taxon>Echinodermata</taxon>
        <taxon>Eleutherozoa</taxon>
        <taxon>Echinozoa</taxon>
        <taxon>Holothuroidea</taxon>
        <taxon>Aspidochirotacea</taxon>
        <taxon>Aspidochirotida</taxon>
        <taxon>Holothuriidae</taxon>
        <taxon>Holothuria</taxon>
    </lineage>
</organism>
<feature type="region of interest" description="Disordered" evidence="1">
    <location>
        <begin position="389"/>
        <end position="445"/>
    </location>
</feature>
<feature type="compositionally biased region" description="Polar residues" evidence="1">
    <location>
        <begin position="276"/>
        <end position="286"/>
    </location>
</feature>
<proteinExistence type="predicted"/>
<feature type="compositionally biased region" description="Basic and acidic residues" evidence="1">
    <location>
        <begin position="820"/>
        <end position="841"/>
    </location>
</feature>
<feature type="compositionally biased region" description="Polar residues" evidence="1">
    <location>
        <begin position="1678"/>
        <end position="1688"/>
    </location>
</feature>
<comment type="caution">
    <text evidence="2">The sequence shown here is derived from an EMBL/GenBank/DDBJ whole genome shotgun (WGS) entry which is preliminary data.</text>
</comment>
<protein>
    <submittedName>
        <fullName evidence="2">Uncharacterized protein</fullName>
    </submittedName>
</protein>
<evidence type="ECO:0000313" key="3">
    <source>
        <dbReference type="Proteomes" id="UP001152320"/>
    </source>
</evidence>
<feature type="compositionally biased region" description="Low complexity" evidence="1">
    <location>
        <begin position="430"/>
        <end position="444"/>
    </location>
</feature>
<reference evidence="2" key="1">
    <citation type="submission" date="2021-10" db="EMBL/GenBank/DDBJ databases">
        <title>Tropical sea cucumber genome reveals ecological adaptation and Cuvierian tubules defense mechanism.</title>
        <authorList>
            <person name="Chen T."/>
        </authorList>
    </citation>
    <scope>NUCLEOTIDE SEQUENCE</scope>
    <source>
        <strain evidence="2">Nanhai2018</strain>
        <tissue evidence="2">Muscle</tissue>
    </source>
</reference>
<feature type="region of interest" description="Disordered" evidence="1">
    <location>
        <begin position="1568"/>
        <end position="1597"/>
    </location>
</feature>
<feature type="region of interest" description="Disordered" evidence="1">
    <location>
        <begin position="1726"/>
        <end position="1857"/>
    </location>
</feature>
<feature type="compositionally biased region" description="Basic and acidic residues" evidence="1">
    <location>
        <begin position="2195"/>
        <end position="2211"/>
    </location>
</feature>